<dbReference type="Proteomes" id="UP000244066">
    <property type="component" value="Unassembled WGS sequence"/>
</dbReference>
<gene>
    <name evidence="1" type="ORF">B9J98_07675</name>
</gene>
<dbReference type="EMBL" id="NDWU01000026">
    <property type="protein sequence ID" value="PUA31108.1"/>
    <property type="molecule type" value="Genomic_DNA"/>
</dbReference>
<evidence type="ECO:0000313" key="2">
    <source>
        <dbReference type="Proteomes" id="UP000244066"/>
    </source>
</evidence>
<evidence type="ECO:0000313" key="1">
    <source>
        <dbReference type="EMBL" id="PUA31108.1"/>
    </source>
</evidence>
<accession>A0A2R7Y0U6</accession>
<protein>
    <submittedName>
        <fullName evidence="1">Uncharacterized protein</fullName>
    </submittedName>
</protein>
<dbReference type="AlphaFoldDB" id="A0A2R7Y0U6"/>
<reference evidence="1 2" key="1">
    <citation type="submission" date="2017-04" db="EMBL/GenBank/DDBJ databases">
        <title>Draft Aigarchaeota genome from a New Zealand hot spring.</title>
        <authorList>
            <person name="Reysenbach A.-L."/>
            <person name="Donaho J.A."/>
            <person name="Gerhart J."/>
            <person name="Kelley J.F."/>
            <person name="Kouba K."/>
            <person name="Podar M."/>
            <person name="Stott M."/>
        </authorList>
    </citation>
    <scope>NUCLEOTIDE SEQUENCE [LARGE SCALE GENOMIC DNA]</scope>
    <source>
        <strain evidence="1">NZ13_MG1</strain>
    </source>
</reference>
<proteinExistence type="predicted"/>
<name>A0A2R7Y0U6_9ARCH</name>
<sequence length="69" mass="7660">MALKLGSHKDLWACELLLTSVGSFQRSPGALCLRSHVLVQGSRLRHPMPLVKAWAADEAVEKLEKKMYG</sequence>
<organism evidence="1 2">
    <name type="scientific">Candidatus Terraquivivens tikiterensis</name>
    <dbReference type="NCBI Taxonomy" id="1980982"/>
    <lineage>
        <taxon>Archaea</taxon>
        <taxon>Nitrososphaerota</taxon>
        <taxon>Candidatus Wolframiiraptoraceae</taxon>
        <taxon>Candidatus Terraquivivens</taxon>
    </lineage>
</organism>
<comment type="caution">
    <text evidence="1">The sequence shown here is derived from an EMBL/GenBank/DDBJ whole genome shotgun (WGS) entry which is preliminary data.</text>
</comment>